<dbReference type="OrthoDB" id="4348675at2759"/>
<gene>
    <name evidence="1" type="ORF">PDE_02006</name>
</gene>
<name>S7Z8Y0_PENO1</name>
<proteinExistence type="predicted"/>
<dbReference type="Proteomes" id="UP000019376">
    <property type="component" value="Unassembled WGS sequence"/>
</dbReference>
<accession>S7Z8Y0</accession>
<reference evidence="1 2" key="1">
    <citation type="journal article" date="2013" name="PLoS ONE">
        <title>Genomic and secretomic analyses reveal unique features of the lignocellulolytic enzyme system of Penicillium decumbens.</title>
        <authorList>
            <person name="Liu G."/>
            <person name="Zhang L."/>
            <person name="Wei X."/>
            <person name="Zou G."/>
            <person name="Qin Y."/>
            <person name="Ma L."/>
            <person name="Li J."/>
            <person name="Zheng H."/>
            <person name="Wang S."/>
            <person name="Wang C."/>
            <person name="Xun L."/>
            <person name="Zhao G.-P."/>
            <person name="Zhou Z."/>
            <person name="Qu Y."/>
        </authorList>
    </citation>
    <scope>NUCLEOTIDE SEQUENCE [LARGE SCALE GENOMIC DNA]</scope>
    <source>
        <strain evidence="2">114-2 / CGMCC 5302</strain>
    </source>
</reference>
<dbReference type="EMBL" id="KB644409">
    <property type="protein sequence ID" value="EPS27065.1"/>
    <property type="molecule type" value="Genomic_DNA"/>
</dbReference>
<keyword evidence="2" id="KW-1185">Reference proteome</keyword>
<dbReference type="AlphaFoldDB" id="S7Z8Y0"/>
<evidence type="ECO:0000313" key="1">
    <source>
        <dbReference type="EMBL" id="EPS27065.1"/>
    </source>
</evidence>
<protein>
    <submittedName>
        <fullName evidence="1">Uncharacterized protein</fullName>
    </submittedName>
</protein>
<dbReference type="HOGENOM" id="CLU_2307019_0_0_1"/>
<sequence>MHLLEQFISLRYELIDSLTAWVNNSYFIPPEAMAIVLDKASQDISLYEDLGNGRFYYNCDQIKHILSFASHELRKKQRLTRDILRIMDNLVVRLRQLQIN</sequence>
<evidence type="ECO:0000313" key="2">
    <source>
        <dbReference type="Proteomes" id="UP000019376"/>
    </source>
</evidence>
<organism evidence="1 2">
    <name type="scientific">Penicillium oxalicum (strain 114-2 / CGMCC 5302)</name>
    <name type="common">Penicillium decumbens</name>
    <dbReference type="NCBI Taxonomy" id="933388"/>
    <lineage>
        <taxon>Eukaryota</taxon>
        <taxon>Fungi</taxon>
        <taxon>Dikarya</taxon>
        <taxon>Ascomycota</taxon>
        <taxon>Pezizomycotina</taxon>
        <taxon>Eurotiomycetes</taxon>
        <taxon>Eurotiomycetidae</taxon>
        <taxon>Eurotiales</taxon>
        <taxon>Aspergillaceae</taxon>
        <taxon>Penicillium</taxon>
    </lineage>
</organism>